<dbReference type="NCBIfam" id="TIGR01016">
    <property type="entry name" value="sucCoAbeta"/>
    <property type="match status" value="2"/>
</dbReference>
<accession>A0A0L7QU78</accession>
<dbReference type="InterPro" id="IPR016102">
    <property type="entry name" value="Succinyl-CoA_synth-like"/>
</dbReference>
<dbReference type="InterPro" id="IPR013815">
    <property type="entry name" value="ATP_grasp_subdomain_1"/>
</dbReference>
<keyword evidence="6 12" id="KW-0067">ATP-binding</keyword>
<gene>
    <name evidence="15" type="ORF">WH47_05206</name>
</gene>
<feature type="binding site" evidence="12">
    <location>
        <position position="230"/>
    </location>
    <ligand>
        <name>Mg(2+)</name>
        <dbReference type="ChEBI" id="CHEBI:18420"/>
    </ligand>
</feature>
<sequence length="894" mass="97101">MSITKEIIFQFLTRSSITVQQVRHMQVHEHVAYTLLKDAGIPTPPFGVAKTPDEVAKIAADLKTKDIVLKAQVLAGGRGVGHFKDSNVHGVVMCETPEQAKTLASSMIGKLLITKQTGAAGKICNSVMVTTRMFPRKEYYMSVMLERTFGGPVIIVSKQGGVNIEDIAATNPEAISYMPVDIMKGLTVEQVKQAVDKLGMEGEGRDVTSMIICNLYELFIETEALLLEINPFALDICGDYFALDCKCSFDDSSEYRQKELFALQDLTQLDPNEVRAAKFNLNYIALDGNIGCMVNGAGLAMATMDIIKLNGGMPANFLDVGGTATAETVKEAFQIIVSDQKVEAILVNIFGGIMRCDIIAQGIISASKDLSLKVPIVVRLQGTNVEEAKKLIREAQLKVISVDDFSKAAEAAVKLALMVQAANSLDLDISFASREKKRQERWGHEGAAYTSQSTATALVRWLPCCLGLSHSLKISPVSTGRRYILGCKTNLVKQPVRNLNVHEHISYSLLNEAGVPTPKFGVAKTPDEAAKLAADLNTKDIVLKAQVLAGGRGKGHFKGTSISGVKMCEIFNIINIEGGRICNAVMVTQRMFPRKEYYLAVMMERAFGGPVIIASSQGGVNIEEVAATNPSAIMYEPIDIHKGITKEQAERIAVKLGLQNVKDYISNIIINLYQMFLKKDALLLEVNPLAEDINGKYFALDCKCRFDDNAEFRQKELFSLRDWTQEDPKEVEAAKFDLNYIALDGNIGCMVNGAGLAMATMDIIKLHGGEPANFLDVGGGASTSAVKEAFKIITSDPRVHALLVNIFGGIMRCDVIAEGIIAATKELSLKIPVVVRLQGTNVDEAKALIANAGLKIVPIDDLDEAARVAVKLSTIVKLAQSENLSVNFEIPSIS</sequence>
<dbReference type="STRING" id="597456.A0A0L7QU78"/>
<dbReference type="FunFam" id="3.30.1490.20:FF:000004">
    <property type="entry name" value="Succinate--CoA ligase [ADP-forming] subunit beta, mitochondrial"/>
    <property type="match status" value="1"/>
</dbReference>
<feature type="binding site" evidence="12">
    <location>
        <begin position="551"/>
        <end position="553"/>
    </location>
    <ligand>
        <name>ATP</name>
        <dbReference type="ChEBI" id="CHEBI:30616"/>
    </ligand>
</feature>
<evidence type="ECO:0000313" key="16">
    <source>
        <dbReference type="Proteomes" id="UP000053825"/>
    </source>
</evidence>
<keyword evidence="7 12" id="KW-0460">Magnesium</keyword>
<dbReference type="SUPFAM" id="SSF56059">
    <property type="entry name" value="Glutathione synthetase ATP-binding domain-like"/>
    <property type="match status" value="2"/>
</dbReference>
<feature type="binding site" evidence="12">
    <location>
        <position position="70"/>
    </location>
    <ligand>
        <name>ATP</name>
        <dbReference type="ChEBI" id="CHEBI:30616"/>
    </ligand>
</feature>
<dbReference type="EMBL" id="KQ414736">
    <property type="protein sequence ID" value="KOC62114.1"/>
    <property type="molecule type" value="Genomic_DNA"/>
</dbReference>
<dbReference type="InterPro" id="IPR005811">
    <property type="entry name" value="SUCC_ACL_C"/>
</dbReference>
<keyword evidence="16" id="KW-1185">Reference proteome</keyword>
<feature type="binding site" evidence="12">
    <location>
        <begin position="352"/>
        <end position="354"/>
    </location>
    <ligand>
        <name>substrate</name>
        <note>ligand shared with subunit alpha</note>
    </ligand>
</feature>
<reference evidence="15 16" key="1">
    <citation type="submission" date="2015-07" db="EMBL/GenBank/DDBJ databases">
        <title>The genome of Habropoda laboriosa.</title>
        <authorList>
            <person name="Pan H."/>
            <person name="Kapheim K."/>
        </authorList>
    </citation>
    <scope>NUCLEOTIDE SEQUENCE [LARGE SCALE GENOMIC DNA]</scope>
    <source>
        <strain evidence="15">0110345459</strain>
    </source>
</reference>
<keyword evidence="4 12" id="KW-0479">Metal-binding</keyword>
<comment type="pathway">
    <text evidence="1 12">Carbohydrate metabolism; tricarboxylic acid cycle; succinate from succinyl-CoA (ligase route): step 1/1.</text>
</comment>
<dbReference type="GO" id="GO:0005739">
    <property type="term" value="C:mitochondrion"/>
    <property type="evidence" value="ECO:0007669"/>
    <property type="project" value="UniProtKB-SubCell"/>
</dbReference>
<dbReference type="Gene3D" id="3.30.470.20">
    <property type="entry name" value="ATP-grasp fold, B domain"/>
    <property type="match status" value="2"/>
</dbReference>
<keyword evidence="2 12" id="KW-0816">Tricarboxylic acid cycle</keyword>
<feature type="domain" description="ATP-grasp" evidence="14">
    <location>
        <begin position="33"/>
        <end position="80"/>
    </location>
</feature>
<dbReference type="Gene3D" id="3.40.50.261">
    <property type="entry name" value="Succinyl-CoA synthetase domains"/>
    <property type="match status" value="2"/>
</dbReference>
<name>A0A0L7QU78_9HYME</name>
<proteinExistence type="inferred from homology"/>
<evidence type="ECO:0000313" key="15">
    <source>
        <dbReference type="EMBL" id="KOC62114.1"/>
    </source>
</evidence>
<dbReference type="UniPathway" id="UPA00223">
    <property type="reaction ID" value="UER00999"/>
</dbReference>
<feature type="binding site" evidence="12">
    <location>
        <position position="701"/>
    </location>
    <ligand>
        <name>Mg(2+)</name>
        <dbReference type="ChEBI" id="CHEBI:18420"/>
    </ligand>
</feature>
<dbReference type="InterPro" id="IPR011761">
    <property type="entry name" value="ATP-grasp"/>
</dbReference>
<dbReference type="NCBIfam" id="NF001913">
    <property type="entry name" value="PRK00696.1"/>
    <property type="match status" value="2"/>
</dbReference>
<evidence type="ECO:0000256" key="3">
    <source>
        <dbReference type="ARBA" id="ARBA00022598"/>
    </source>
</evidence>
<comment type="similarity">
    <text evidence="12 13">Belongs to the succinate/malate CoA ligase beta subunit family.</text>
</comment>
<organism evidence="15 16">
    <name type="scientific">Habropoda laboriosa</name>
    <dbReference type="NCBI Taxonomy" id="597456"/>
    <lineage>
        <taxon>Eukaryota</taxon>
        <taxon>Metazoa</taxon>
        <taxon>Ecdysozoa</taxon>
        <taxon>Arthropoda</taxon>
        <taxon>Hexapoda</taxon>
        <taxon>Insecta</taxon>
        <taxon>Pterygota</taxon>
        <taxon>Neoptera</taxon>
        <taxon>Endopterygota</taxon>
        <taxon>Hymenoptera</taxon>
        <taxon>Apocrita</taxon>
        <taxon>Aculeata</taxon>
        <taxon>Apoidea</taxon>
        <taxon>Anthophila</taxon>
        <taxon>Apidae</taxon>
        <taxon>Habropoda</taxon>
    </lineage>
</organism>
<dbReference type="InterPro" id="IPR013650">
    <property type="entry name" value="ATP-grasp_succ-CoA_synth-type"/>
</dbReference>
<feature type="binding site" evidence="12">
    <location>
        <position position="687"/>
    </location>
    <ligand>
        <name>Mg(2+)</name>
        <dbReference type="ChEBI" id="CHEBI:18420"/>
    </ligand>
</feature>
<feature type="binding site" evidence="12">
    <location>
        <position position="244"/>
    </location>
    <ligand>
        <name>Mg(2+)</name>
        <dbReference type="ChEBI" id="CHEBI:18420"/>
    </ligand>
</feature>
<comment type="function">
    <text evidence="10">GTP-specific succinyl-CoA synthetase functions in the citric acid cycle (TCA), coupling the hydrolysis of succinyl-CoA to the synthesis of GTP and thus represents the only step of substrate-level phosphorylation in the TCA. The beta subunit provides nucleotide specificity of the enzyme and binds the substrate succinate, while the binding sites for coenzyme A and phosphate are found in the alpha subunit.</text>
</comment>
<dbReference type="Pfam" id="PF00549">
    <property type="entry name" value="Ligase_CoA"/>
    <property type="match status" value="2"/>
</dbReference>
<feature type="binding site" evidence="12">
    <location>
        <position position="295"/>
    </location>
    <ligand>
        <name>substrate</name>
        <note>ligand shared with subunit alpha</note>
    </ligand>
</feature>
<comment type="cofactor">
    <cofactor evidence="12">
        <name>Mg(2+)</name>
        <dbReference type="ChEBI" id="CHEBI:18420"/>
    </cofactor>
    <text evidence="12">Binds 1 Mg(2+) ion per subunit.</text>
</comment>
<feature type="binding site" evidence="12">
    <location>
        <position position="596"/>
    </location>
    <ligand>
        <name>ATP</name>
        <dbReference type="ChEBI" id="CHEBI:30616"/>
    </ligand>
</feature>
<evidence type="ECO:0000256" key="9">
    <source>
        <dbReference type="ARBA" id="ARBA00052879"/>
    </source>
</evidence>
<feature type="binding site" evidence="12">
    <location>
        <position position="544"/>
    </location>
    <ligand>
        <name>ATP</name>
        <dbReference type="ChEBI" id="CHEBI:30616"/>
    </ligand>
</feature>
<dbReference type="FunFam" id="3.40.50.261:FF:000001">
    <property type="entry name" value="Succinate--CoA ligase [ADP-forming] subunit beta"/>
    <property type="match status" value="2"/>
</dbReference>
<dbReference type="Gene3D" id="3.30.1490.20">
    <property type="entry name" value="ATP-grasp fold, A domain"/>
    <property type="match status" value="2"/>
</dbReference>
<dbReference type="InterPro" id="IPR005809">
    <property type="entry name" value="Succ_CoA_ligase-like_bsu"/>
</dbReference>
<dbReference type="EC" id="6.2.1.5" evidence="12"/>
<evidence type="ECO:0000256" key="5">
    <source>
        <dbReference type="ARBA" id="ARBA00022741"/>
    </source>
</evidence>
<feature type="binding site" evidence="12">
    <location>
        <position position="138"/>
    </location>
    <ligand>
        <name>ATP</name>
        <dbReference type="ChEBI" id="CHEBI:30616"/>
    </ligand>
</feature>
<feature type="binding site" evidence="12">
    <location>
        <begin position="77"/>
        <end position="79"/>
    </location>
    <ligand>
        <name>ATP</name>
        <dbReference type="ChEBI" id="CHEBI:30616"/>
    </ligand>
</feature>
<dbReference type="GO" id="GO:0006104">
    <property type="term" value="P:succinyl-CoA metabolic process"/>
    <property type="evidence" value="ECO:0007669"/>
    <property type="project" value="TreeGrafter"/>
</dbReference>
<dbReference type="GO" id="GO:0000287">
    <property type="term" value="F:magnesium ion binding"/>
    <property type="evidence" value="ECO:0007669"/>
    <property type="project" value="UniProtKB-UniRule"/>
</dbReference>
<evidence type="ECO:0000256" key="8">
    <source>
        <dbReference type="ARBA" id="ARBA00022946"/>
    </source>
</evidence>
<keyword evidence="8" id="KW-0809">Transit peptide</keyword>
<comment type="catalytic activity">
    <reaction evidence="9">
        <text>GTP + succinate + CoA = succinyl-CoA + GDP + phosphate</text>
        <dbReference type="Rhea" id="RHEA:22120"/>
        <dbReference type="ChEBI" id="CHEBI:30031"/>
        <dbReference type="ChEBI" id="CHEBI:37565"/>
        <dbReference type="ChEBI" id="CHEBI:43474"/>
        <dbReference type="ChEBI" id="CHEBI:57287"/>
        <dbReference type="ChEBI" id="CHEBI:57292"/>
        <dbReference type="ChEBI" id="CHEBI:58189"/>
        <dbReference type="EC" id="6.2.1.4"/>
    </reaction>
</comment>
<dbReference type="PROSITE" id="PS01217">
    <property type="entry name" value="SUCCINYL_COA_LIG_3"/>
    <property type="match status" value="1"/>
</dbReference>
<dbReference type="GO" id="GO:0006099">
    <property type="term" value="P:tricarboxylic acid cycle"/>
    <property type="evidence" value="ECO:0007669"/>
    <property type="project" value="UniProtKB-UniRule"/>
</dbReference>
<dbReference type="Proteomes" id="UP000053825">
    <property type="component" value="Unassembled WGS sequence"/>
</dbReference>
<dbReference type="PANTHER" id="PTHR11815:SF1">
    <property type="entry name" value="SUCCINATE--COA LIGASE [ADP-FORMING] SUBUNIT BETA, MITOCHONDRIAL"/>
    <property type="match status" value="1"/>
</dbReference>
<evidence type="ECO:0000256" key="12">
    <source>
        <dbReference type="HAMAP-Rule" id="MF_03219"/>
    </source>
</evidence>
<evidence type="ECO:0000256" key="7">
    <source>
        <dbReference type="ARBA" id="ARBA00022842"/>
    </source>
</evidence>
<keyword evidence="3 12" id="KW-0436">Ligase</keyword>
<dbReference type="InterPro" id="IPR017866">
    <property type="entry name" value="Succ-CoA_synthase_bsu_CS"/>
</dbReference>
<dbReference type="SUPFAM" id="SSF52210">
    <property type="entry name" value="Succinyl-CoA synthetase domains"/>
    <property type="match status" value="2"/>
</dbReference>
<evidence type="ECO:0000256" key="11">
    <source>
        <dbReference type="ARBA" id="ARBA00063570"/>
    </source>
</evidence>
<dbReference type="HAMAP" id="MF_00558">
    <property type="entry name" value="Succ_CoA_beta"/>
    <property type="match status" value="2"/>
</dbReference>
<evidence type="ECO:0000259" key="14">
    <source>
        <dbReference type="PROSITE" id="PS50975"/>
    </source>
</evidence>
<feature type="binding site" evidence="12">
    <location>
        <begin position="809"/>
        <end position="811"/>
    </location>
    <ligand>
        <name>substrate</name>
        <note>ligand shared with subunit alpha</note>
    </ligand>
</feature>
<dbReference type="GO" id="GO:0005524">
    <property type="term" value="F:ATP binding"/>
    <property type="evidence" value="ECO:0007669"/>
    <property type="project" value="UniProtKB-UniRule"/>
</dbReference>
<evidence type="ECO:0000256" key="10">
    <source>
        <dbReference type="ARBA" id="ARBA00053833"/>
    </source>
</evidence>
<evidence type="ECO:0000256" key="2">
    <source>
        <dbReference type="ARBA" id="ARBA00022532"/>
    </source>
</evidence>
<evidence type="ECO:0000256" key="4">
    <source>
        <dbReference type="ARBA" id="ARBA00022723"/>
    </source>
</evidence>
<evidence type="ECO:0000256" key="1">
    <source>
        <dbReference type="ARBA" id="ARBA00005064"/>
    </source>
</evidence>
<dbReference type="Pfam" id="PF08442">
    <property type="entry name" value="ATP-grasp_2"/>
    <property type="match status" value="2"/>
</dbReference>
<keyword evidence="5 12" id="KW-0547">Nucleotide-binding</keyword>
<dbReference type="GO" id="GO:0004776">
    <property type="term" value="F:succinate-CoA ligase (GDP-forming) activity"/>
    <property type="evidence" value="ECO:0007669"/>
    <property type="project" value="UniProtKB-EC"/>
</dbReference>
<protein>
    <recommendedName>
        <fullName evidence="12">Succinate--CoA ligase [ADP-forming] subunit beta, mitochondrial</fullName>
        <ecNumber evidence="12">6.2.1.5</ecNumber>
    </recommendedName>
    <alternativeName>
        <fullName evidence="12">Succinyl-CoA synthetase beta chain</fullName>
        <shortName evidence="12">SCS-beta</shortName>
    </alternativeName>
</protein>
<comment type="subunit">
    <text evidence="11">Heterodimer of an alpha and a beta subunit. The beta subunit determines specificity for GTP.</text>
</comment>
<dbReference type="PROSITE" id="PS50975">
    <property type="entry name" value="ATP_GRASP"/>
    <property type="match status" value="2"/>
</dbReference>
<dbReference type="AlphaFoldDB" id="A0A0L7QU78"/>
<evidence type="ECO:0000256" key="13">
    <source>
        <dbReference type="RuleBase" id="RU361258"/>
    </source>
</evidence>
<comment type="function">
    <text evidence="12">Succinyl-CoA synthetase functions in the citric acid cycle (TCA), coupling the hydrolysis of succinyl-CoA to the synthesis of ATP and thus represents the only step of substrate-level phosphorylation in the TCA. The beta subunit provides nucleotide specificity of the enzyme and binds the substrate succinate, while the binding sites for coenzyme A and phosphate are found in the alpha subunit.</text>
</comment>
<evidence type="ECO:0000256" key="6">
    <source>
        <dbReference type="ARBA" id="ARBA00022840"/>
    </source>
</evidence>
<comment type="subcellular location">
    <subcellularLocation>
        <location evidence="12">Mitochondrion</location>
    </subcellularLocation>
</comment>
<dbReference type="OrthoDB" id="1552at2759"/>
<dbReference type="PANTHER" id="PTHR11815">
    <property type="entry name" value="SUCCINYL-COA SYNTHETASE BETA CHAIN"/>
    <property type="match status" value="1"/>
</dbReference>
<dbReference type="GO" id="GO:0042709">
    <property type="term" value="C:succinate-CoA ligase complex"/>
    <property type="evidence" value="ECO:0007669"/>
    <property type="project" value="TreeGrafter"/>
</dbReference>
<comment type="catalytic activity">
    <reaction evidence="12">
        <text>succinate + ATP + CoA = succinyl-CoA + ADP + phosphate</text>
        <dbReference type="Rhea" id="RHEA:17661"/>
        <dbReference type="ChEBI" id="CHEBI:30031"/>
        <dbReference type="ChEBI" id="CHEBI:30616"/>
        <dbReference type="ChEBI" id="CHEBI:43474"/>
        <dbReference type="ChEBI" id="CHEBI:57287"/>
        <dbReference type="ChEBI" id="CHEBI:57292"/>
        <dbReference type="ChEBI" id="CHEBI:456216"/>
        <dbReference type="EC" id="6.2.1.5"/>
    </reaction>
</comment>
<feature type="binding site" evidence="12">
    <location>
        <position position="752"/>
    </location>
    <ligand>
        <name>substrate</name>
        <note>ligand shared with subunit alpha</note>
    </ligand>
</feature>
<feature type="domain" description="ATP-grasp" evidence="14">
    <location>
        <begin position="507"/>
        <end position="718"/>
    </location>
</feature>
<keyword evidence="12" id="KW-0496">Mitochondrion</keyword>
<dbReference type="GO" id="GO:0004775">
    <property type="term" value="F:succinate-CoA ligase (ADP-forming) activity"/>
    <property type="evidence" value="ECO:0007669"/>
    <property type="project" value="UniProtKB-UniRule"/>
</dbReference>
<dbReference type="FunFam" id="3.30.470.20:FF:000002">
    <property type="entry name" value="Succinate--CoA ligase [ADP-forming] subunit beta"/>
    <property type="match status" value="2"/>
</dbReference>